<dbReference type="Gene3D" id="3.40.50.10440">
    <property type="entry name" value="Dihydroxyacetone kinase, domain 1"/>
    <property type="match status" value="1"/>
</dbReference>
<dbReference type="SUPFAM" id="SSF82549">
    <property type="entry name" value="DAK1/DegV-like"/>
    <property type="match status" value="1"/>
</dbReference>
<name>A0A7G2IV47_CITFR</name>
<dbReference type="GO" id="GO:0004371">
    <property type="term" value="F:glycerone kinase activity"/>
    <property type="evidence" value="ECO:0007669"/>
    <property type="project" value="UniProtKB-EC"/>
</dbReference>
<keyword evidence="2" id="KW-0808">Transferase</keyword>
<dbReference type="Pfam" id="PF02733">
    <property type="entry name" value="Dak1"/>
    <property type="match status" value="1"/>
</dbReference>
<reference evidence="2 3" key="1">
    <citation type="submission" date="2013-10" db="EMBL/GenBank/DDBJ databases">
        <title>Antibiotic resistance diversity of beta-lactamase producers in the General Hospital Vienna.</title>
        <authorList>
            <person name="Barisic I."/>
            <person name="Mitteregger D."/>
            <person name="Hirschl A.M."/>
            <person name="Noehammer C."/>
            <person name="Wiesinger-Mayr H."/>
        </authorList>
    </citation>
    <scope>NUCLEOTIDE SEQUENCE [LARGE SCALE GENOMIC DNA]</scope>
    <source>
        <strain evidence="2 3">ISC11</strain>
    </source>
</reference>
<organism evidence="2 3">
    <name type="scientific">Citrobacter freundii</name>
    <dbReference type="NCBI Taxonomy" id="546"/>
    <lineage>
        <taxon>Bacteria</taxon>
        <taxon>Pseudomonadati</taxon>
        <taxon>Pseudomonadota</taxon>
        <taxon>Gammaproteobacteria</taxon>
        <taxon>Enterobacterales</taxon>
        <taxon>Enterobacteriaceae</taxon>
        <taxon>Citrobacter</taxon>
        <taxon>Citrobacter freundii complex</taxon>
    </lineage>
</organism>
<keyword evidence="2" id="KW-0418">Kinase</keyword>
<feature type="domain" description="DhaK" evidence="1">
    <location>
        <begin position="1"/>
        <end position="284"/>
    </location>
</feature>
<dbReference type="InterPro" id="IPR050861">
    <property type="entry name" value="Dihydroxyacetone_Kinase"/>
</dbReference>
<comment type="caution">
    <text evidence="2">The sequence shown here is derived from an EMBL/GenBank/DDBJ whole genome shotgun (WGS) entry which is preliminary data.</text>
</comment>
<dbReference type="PANTHER" id="PTHR28629">
    <property type="entry name" value="TRIOKINASE/FMN CYCLASE"/>
    <property type="match status" value="1"/>
</dbReference>
<dbReference type="FunFam" id="3.40.50.10440:FF:000001">
    <property type="entry name" value="Dihydroxyacetone kinase, DhaK subunit"/>
    <property type="match status" value="1"/>
</dbReference>
<dbReference type="PROSITE" id="PS51481">
    <property type="entry name" value="DHAK"/>
    <property type="match status" value="1"/>
</dbReference>
<sequence length="320" mass="33771">MTSTKNNVAVISGGGSGHEPAHVGFIGKGMLTAAVCGDVFASPSVDAVLTAIQAVTGEAGCLLIVKNYTGDRLNFGLAAEKARRLGYNVEMLIVGDDISLPDNKHPRGIAGTILVHKIAGYFAERGYNLATVLREAQYAANNTFSLGVALSSCHLPQEADAAPRHHPGHAELGMGIHGEPGASVIDTQNSAQVVNLMVDKLMAALPETGRLAVMINNLGGVSVAEMAIITRELASSPLHPRIDWLIGPASLVTALDMKGFSLTAIVLEESIEKALLTEVETSNWPTPVPPREISCVPSSQRSARVEFQPSANAWWPGLWN</sequence>
<evidence type="ECO:0000259" key="1">
    <source>
        <dbReference type="PROSITE" id="PS51481"/>
    </source>
</evidence>
<protein>
    <submittedName>
        <fullName evidence="2">Dihydroxyacetone kinase, ATP-dependent</fullName>
        <ecNumber evidence="2">2.7.1.29</ecNumber>
    </submittedName>
</protein>
<evidence type="ECO:0000313" key="2">
    <source>
        <dbReference type="EMBL" id="CDL40998.1"/>
    </source>
</evidence>
<accession>A0A7G2IV47</accession>
<dbReference type="GO" id="GO:0005829">
    <property type="term" value="C:cytosol"/>
    <property type="evidence" value="ECO:0007669"/>
    <property type="project" value="TreeGrafter"/>
</dbReference>
<dbReference type="Proteomes" id="UP000019194">
    <property type="component" value="Unassembled WGS sequence"/>
</dbReference>
<proteinExistence type="predicted"/>
<evidence type="ECO:0000313" key="3">
    <source>
        <dbReference type="Proteomes" id="UP000019194"/>
    </source>
</evidence>
<dbReference type="AlphaFoldDB" id="A0A7G2IV47"/>
<dbReference type="EMBL" id="CBWP010000081">
    <property type="protein sequence ID" value="CDL40998.1"/>
    <property type="molecule type" value="Genomic_DNA"/>
</dbReference>
<dbReference type="PANTHER" id="PTHR28629:SF4">
    <property type="entry name" value="TRIOKINASE_FMN CYCLASE"/>
    <property type="match status" value="1"/>
</dbReference>
<dbReference type="GO" id="GO:0019563">
    <property type="term" value="P:glycerol catabolic process"/>
    <property type="evidence" value="ECO:0007669"/>
    <property type="project" value="TreeGrafter"/>
</dbReference>
<dbReference type="EC" id="2.7.1.29" evidence="2"/>
<dbReference type="InterPro" id="IPR004006">
    <property type="entry name" value="DhaK_dom"/>
</dbReference>
<dbReference type="Gene3D" id="3.30.1180.20">
    <property type="entry name" value="Dihydroxyacetone kinase, domain 2"/>
    <property type="match status" value="1"/>
</dbReference>